<dbReference type="Gene3D" id="3.30.710.10">
    <property type="entry name" value="Potassium Channel Kv1.1, Chain A"/>
    <property type="match status" value="1"/>
</dbReference>
<dbReference type="InterPro" id="IPR002083">
    <property type="entry name" value="MATH/TRAF_dom"/>
</dbReference>
<dbReference type="SUPFAM" id="SSF49599">
    <property type="entry name" value="TRAF domain-like"/>
    <property type="match status" value="1"/>
</dbReference>
<dbReference type="AlphaFoldDB" id="A0A6A5GBN9"/>
<evidence type="ECO:0000313" key="2">
    <source>
        <dbReference type="EMBL" id="KAF1752025.1"/>
    </source>
</evidence>
<dbReference type="GeneID" id="9811639"/>
<protein>
    <recommendedName>
        <fullName evidence="1">MATH domain-containing protein</fullName>
    </recommendedName>
</protein>
<dbReference type="SMART" id="SM00225">
    <property type="entry name" value="BTB"/>
    <property type="match status" value="1"/>
</dbReference>
<dbReference type="CTD" id="9811639"/>
<feature type="domain" description="MATH" evidence="1">
    <location>
        <begin position="14"/>
        <end position="141"/>
    </location>
</feature>
<comment type="caution">
    <text evidence="2">The sequence shown here is derived from an EMBL/GenBank/DDBJ whole genome shotgun (WGS) entry which is preliminary data.</text>
</comment>
<evidence type="ECO:0000259" key="1">
    <source>
        <dbReference type="PROSITE" id="PS50144"/>
    </source>
</evidence>
<name>A0A6A5GBN9_CAERE</name>
<dbReference type="SMART" id="SM00061">
    <property type="entry name" value="MATH"/>
    <property type="match status" value="1"/>
</dbReference>
<dbReference type="RefSeq" id="XP_003114109.2">
    <property type="nucleotide sequence ID" value="XM_003114061.2"/>
</dbReference>
<dbReference type="Pfam" id="PF22486">
    <property type="entry name" value="MATH_2"/>
    <property type="match status" value="1"/>
</dbReference>
<dbReference type="InterPro" id="IPR011333">
    <property type="entry name" value="SKP1/BTB/POZ_sf"/>
</dbReference>
<sequence length="335" mass="38713">MSMLQPLKDLSANIVTLVFNIYNFEHLDGSYTSDMKEHNGIHWCVRVQSNKTAKTQKRRVSIFLVCNPNNAGTEWSVTTSFGFRLMNSWGHSRNKISSLFVHTFSANENSKGTNGFCAWDDLTAPNSGFLIDGIFTIEFDLNVSSFTGIQKEKISKEIYDEFIADGKLIVEEKTINVCLALLADNSTVLYDKFYKANPGQTTFEIFEFTHDAVLGMVSILQMDAFDITLYNYRELLELGQWYKITPVMDKCEDFLLKTKRVSIDTKLKLSETFQLHYLQFRAMERITCVEHLERILDENFDIEEKTYEALLEKMKLLKTQDDGEICSCKRNHHNR</sequence>
<reference evidence="2 3" key="1">
    <citation type="submission" date="2019-12" db="EMBL/GenBank/DDBJ databases">
        <title>Chromosome-level assembly of the Caenorhabditis remanei genome.</title>
        <authorList>
            <person name="Teterina A.A."/>
            <person name="Willis J.H."/>
            <person name="Phillips P.C."/>
        </authorList>
    </citation>
    <scope>NUCLEOTIDE SEQUENCE [LARGE SCALE GENOMIC DNA]</scope>
    <source>
        <strain evidence="2 3">PX506</strain>
        <tissue evidence="2">Whole organism</tissue>
    </source>
</reference>
<dbReference type="SUPFAM" id="SSF54695">
    <property type="entry name" value="POZ domain"/>
    <property type="match status" value="1"/>
</dbReference>
<dbReference type="Gene3D" id="2.60.210.10">
    <property type="entry name" value="Apoptosis, Tumor Necrosis Factor Receptor Associated Protein 2, Chain A"/>
    <property type="match status" value="1"/>
</dbReference>
<organism evidence="2 3">
    <name type="scientific">Caenorhabditis remanei</name>
    <name type="common">Caenorhabditis vulgaris</name>
    <dbReference type="NCBI Taxonomy" id="31234"/>
    <lineage>
        <taxon>Eukaryota</taxon>
        <taxon>Metazoa</taxon>
        <taxon>Ecdysozoa</taxon>
        <taxon>Nematoda</taxon>
        <taxon>Chromadorea</taxon>
        <taxon>Rhabditida</taxon>
        <taxon>Rhabditina</taxon>
        <taxon>Rhabditomorpha</taxon>
        <taxon>Rhabditoidea</taxon>
        <taxon>Rhabditidae</taxon>
        <taxon>Peloderinae</taxon>
        <taxon>Caenorhabditis</taxon>
    </lineage>
</organism>
<evidence type="ECO:0000313" key="3">
    <source>
        <dbReference type="Proteomes" id="UP000483820"/>
    </source>
</evidence>
<gene>
    <name evidence="2" type="ORF">GCK72_018579</name>
</gene>
<dbReference type="Pfam" id="PF00651">
    <property type="entry name" value="BTB"/>
    <property type="match status" value="1"/>
</dbReference>
<dbReference type="PANTHER" id="PTHR47022">
    <property type="entry name" value="BTB AND MATH DOMAIN-CONTAINING PROTEIN 36-RELATED"/>
    <property type="match status" value="1"/>
</dbReference>
<dbReference type="PROSITE" id="PS50144">
    <property type="entry name" value="MATH"/>
    <property type="match status" value="1"/>
</dbReference>
<accession>A0A6A5GBN9</accession>
<dbReference type="CDD" id="cd00121">
    <property type="entry name" value="MATH"/>
    <property type="match status" value="1"/>
</dbReference>
<dbReference type="PANTHER" id="PTHR47022:SF3">
    <property type="entry name" value="BTB AND MATH DOMAIN-CONTAINING PROTEIN 39"/>
    <property type="match status" value="1"/>
</dbReference>
<dbReference type="EMBL" id="WUAV01000005">
    <property type="protein sequence ID" value="KAF1752025.1"/>
    <property type="molecule type" value="Genomic_DNA"/>
</dbReference>
<dbReference type="InterPro" id="IPR000210">
    <property type="entry name" value="BTB/POZ_dom"/>
</dbReference>
<dbReference type="KEGG" id="crq:GCK72_018579"/>
<dbReference type="Proteomes" id="UP000483820">
    <property type="component" value="Chromosome V"/>
</dbReference>
<proteinExistence type="predicted"/>
<dbReference type="InterPro" id="IPR008974">
    <property type="entry name" value="TRAF-like"/>
</dbReference>